<sequence>MLEERRAANQANAIFPCVLKTLQIINKRNPMIIGVDVVDGIVKHGTPICAVKIDPTTGKKAPLLLGKVASLEVNHMSKDNVRKGTTNAGVAMRLDAPSGQQPTWGRHVDENDTLYSLITRKSIDTLKDPAFRSSVPREDWLLIKKLKTTFNIEKEQKESGIVDVDPDDDDTESDFNSSKEEKCCSSYFDDSCDILQDNWDAEYLHQVLSVNFKCLRNLLNFDYDATLGIKPNEQVVVKNLDMLSLEEYAIRNRCRRKLDIYQEYWEDEMYKKVYMYERIWEHNRNCNPNDFVHVPKFIYSGEIEEDANMPRLMGRWISGPFLVIEYLKDLKHPEIDEQLIKAEMQVQKLAKLGIEYDDIRRQSFLYDEKNDVAHITDFQFARII</sequence>
<protein>
    <submittedName>
        <fullName evidence="1">Unnamed protein product</fullName>
    </submittedName>
</protein>
<reference evidence="1" key="1">
    <citation type="submission" date="2023-04" db="EMBL/GenBank/DDBJ databases">
        <title>Ambrosiozyma monospora NBRC 10751.</title>
        <authorList>
            <person name="Ichikawa N."/>
            <person name="Sato H."/>
            <person name="Tonouchi N."/>
        </authorList>
    </citation>
    <scope>NUCLEOTIDE SEQUENCE</scope>
    <source>
        <strain evidence="1">NBRC 10751</strain>
    </source>
</reference>
<evidence type="ECO:0000313" key="1">
    <source>
        <dbReference type="EMBL" id="GME77854.1"/>
    </source>
</evidence>
<keyword evidence="2" id="KW-1185">Reference proteome</keyword>
<dbReference type="Proteomes" id="UP001165064">
    <property type="component" value="Unassembled WGS sequence"/>
</dbReference>
<dbReference type="EMBL" id="BSXS01001987">
    <property type="protein sequence ID" value="GME77854.1"/>
    <property type="molecule type" value="Genomic_DNA"/>
</dbReference>
<gene>
    <name evidence="1" type="ORF">Amon02_000319900</name>
</gene>
<evidence type="ECO:0000313" key="2">
    <source>
        <dbReference type="Proteomes" id="UP001165064"/>
    </source>
</evidence>
<accession>A0ACB5SZL9</accession>
<comment type="caution">
    <text evidence="1">The sequence shown here is derived from an EMBL/GenBank/DDBJ whole genome shotgun (WGS) entry which is preliminary data.</text>
</comment>
<name>A0ACB5SZL9_AMBMO</name>
<proteinExistence type="predicted"/>
<organism evidence="1 2">
    <name type="scientific">Ambrosiozyma monospora</name>
    <name type="common">Yeast</name>
    <name type="synonym">Endomycopsis monosporus</name>
    <dbReference type="NCBI Taxonomy" id="43982"/>
    <lineage>
        <taxon>Eukaryota</taxon>
        <taxon>Fungi</taxon>
        <taxon>Dikarya</taxon>
        <taxon>Ascomycota</taxon>
        <taxon>Saccharomycotina</taxon>
        <taxon>Pichiomycetes</taxon>
        <taxon>Pichiales</taxon>
        <taxon>Pichiaceae</taxon>
        <taxon>Ambrosiozyma</taxon>
    </lineage>
</organism>